<dbReference type="PANTHER" id="PTHR46825">
    <property type="entry name" value="D-ALANYL-D-ALANINE-CARBOXYPEPTIDASE/ENDOPEPTIDASE AMPH"/>
    <property type="match status" value="1"/>
</dbReference>
<organism evidence="1 2">
    <name type="scientific">Owenia fusiformis</name>
    <name type="common">Polychaete worm</name>
    <dbReference type="NCBI Taxonomy" id="6347"/>
    <lineage>
        <taxon>Eukaryota</taxon>
        <taxon>Metazoa</taxon>
        <taxon>Spiralia</taxon>
        <taxon>Lophotrochozoa</taxon>
        <taxon>Annelida</taxon>
        <taxon>Polychaeta</taxon>
        <taxon>Sedentaria</taxon>
        <taxon>Canalipalpata</taxon>
        <taxon>Sabellida</taxon>
        <taxon>Oweniida</taxon>
        <taxon>Oweniidae</taxon>
        <taxon>Owenia</taxon>
    </lineage>
</organism>
<sequence>PMAKYDFIILFVFIHGCLSMEWSASDTVNLDQFIATTMECRNVPGMFLTIVKDDEVTLSKGYGFKNVETKEPFTTQTPMSIQSTSKLMITILTARILTKYPQYTFDTTIKELLGDYLELSDKTAEKIVTIRDIVSHAHGLGFPDSSWLWFTMTKYDLLRSVKHYPVVDEIRRGFHYSNDAFLFLDKAFELMENKSIEKIFRDELFDPLGMIHSNTINEARYDESYATGYQPGPNGTLLKTKRSYISRNAQNVGGWGLASTADDLAKYLRFVLREGKLEDGTQHVNPDLMKEVLSPQIFYPLPYVKVADGYSLRPDFPSTSQTQSYGMASWHRYYRGFQLVQHTGSHGGCDTLMTYVPELNIGIYTGLNGPYTDVSWVAETVIQEYILDTLLELPSYLNNTTACTFPAPWGEPVGIPSFQAIPEDVVPALPLDKYTGVFGKEGAGCLSMTLNRTEDDVEVLQFALGWGRMFAYPKEGQAHQFWLKGLDDMFHYWYTGGHSAGFTESDGSISEMRFLGLKLKRISGDSEQLCSYYLTGLNGTDF</sequence>
<dbReference type="AlphaFoldDB" id="A0A8J1UH22"/>
<evidence type="ECO:0000313" key="2">
    <source>
        <dbReference type="Proteomes" id="UP000749559"/>
    </source>
</evidence>
<feature type="non-terminal residue" evidence="1">
    <location>
        <position position="542"/>
    </location>
</feature>
<dbReference type="PANTHER" id="PTHR46825:SF15">
    <property type="entry name" value="BETA-LACTAMASE-RELATED DOMAIN-CONTAINING PROTEIN"/>
    <property type="match status" value="1"/>
</dbReference>
<comment type="caution">
    <text evidence="1">The sequence shown here is derived from an EMBL/GenBank/DDBJ whole genome shotgun (WGS) entry which is preliminary data.</text>
</comment>
<evidence type="ECO:0000313" key="1">
    <source>
        <dbReference type="EMBL" id="CAH1785366.1"/>
    </source>
</evidence>
<reference evidence="1" key="1">
    <citation type="submission" date="2022-03" db="EMBL/GenBank/DDBJ databases">
        <authorList>
            <person name="Martin C."/>
        </authorList>
    </citation>
    <scope>NUCLEOTIDE SEQUENCE</scope>
</reference>
<dbReference type="Proteomes" id="UP000749559">
    <property type="component" value="Unassembled WGS sequence"/>
</dbReference>
<gene>
    <name evidence="1" type="ORF">OFUS_LOCUS11436</name>
</gene>
<name>A0A8J1UH22_OWEFU</name>
<dbReference type="Gene3D" id="3.40.710.10">
    <property type="entry name" value="DD-peptidase/beta-lactamase superfamily"/>
    <property type="match status" value="1"/>
</dbReference>
<keyword evidence="2" id="KW-1185">Reference proteome</keyword>
<dbReference type="InterPro" id="IPR001466">
    <property type="entry name" value="Beta-lactam-related"/>
</dbReference>
<dbReference type="Pfam" id="PF00144">
    <property type="entry name" value="Beta-lactamase"/>
    <property type="match status" value="1"/>
</dbReference>
<dbReference type="InterPro" id="IPR012338">
    <property type="entry name" value="Beta-lactam/transpept-like"/>
</dbReference>
<protein>
    <submittedName>
        <fullName evidence="1">Uncharacterized protein</fullName>
    </submittedName>
</protein>
<accession>A0A8J1UH22</accession>
<dbReference type="SUPFAM" id="SSF56601">
    <property type="entry name" value="beta-lactamase/transpeptidase-like"/>
    <property type="match status" value="1"/>
</dbReference>
<proteinExistence type="predicted"/>
<dbReference type="OrthoDB" id="5946976at2759"/>
<dbReference type="EMBL" id="CAIIXF020000006">
    <property type="protein sequence ID" value="CAH1785366.1"/>
    <property type="molecule type" value="Genomic_DNA"/>
</dbReference>
<dbReference type="InterPro" id="IPR050491">
    <property type="entry name" value="AmpC-like"/>
</dbReference>